<protein>
    <recommendedName>
        <fullName evidence="3">Outer membrane receptor proteins, mostly Fe transport</fullName>
    </recommendedName>
</protein>
<gene>
    <name evidence="1" type="ORF">FHR24_000976</name>
</gene>
<proteinExistence type="predicted"/>
<evidence type="ECO:0000313" key="2">
    <source>
        <dbReference type="Proteomes" id="UP000745859"/>
    </source>
</evidence>
<keyword evidence="2" id="KW-1185">Reference proteome</keyword>
<comment type="caution">
    <text evidence="1">The sequence shown here is derived from an EMBL/GenBank/DDBJ whole genome shotgun (WGS) entry which is preliminary data.</text>
</comment>
<dbReference type="Gene3D" id="2.60.40.1120">
    <property type="entry name" value="Carboxypeptidase-like, regulatory domain"/>
    <property type="match status" value="1"/>
</dbReference>
<dbReference type="SUPFAM" id="SSF56935">
    <property type="entry name" value="Porins"/>
    <property type="match status" value="1"/>
</dbReference>
<organism evidence="1 2">
    <name type="scientific">Wenyingzhuangia heitensis</name>
    <dbReference type="NCBI Taxonomy" id="1487859"/>
    <lineage>
        <taxon>Bacteria</taxon>
        <taxon>Pseudomonadati</taxon>
        <taxon>Bacteroidota</taxon>
        <taxon>Flavobacteriia</taxon>
        <taxon>Flavobacteriales</taxon>
        <taxon>Flavobacteriaceae</taxon>
        <taxon>Wenyingzhuangia</taxon>
    </lineage>
</organism>
<dbReference type="InterPro" id="IPR008969">
    <property type="entry name" value="CarboxyPept-like_regulatory"/>
</dbReference>
<dbReference type="Proteomes" id="UP000745859">
    <property type="component" value="Unassembled WGS sequence"/>
</dbReference>
<reference evidence="1 2" key="1">
    <citation type="submission" date="2020-03" db="EMBL/GenBank/DDBJ databases">
        <title>Genomic Encyclopedia of Type Strains, Phase IV (KMG-IV): sequencing the most valuable type-strain genomes for metagenomic binning, comparative biology and taxonomic classification.</title>
        <authorList>
            <person name="Goeker M."/>
        </authorList>
    </citation>
    <scope>NUCLEOTIDE SEQUENCE [LARGE SCALE GENOMIC DNA]</scope>
    <source>
        <strain evidence="1 2">DSM 101599</strain>
    </source>
</reference>
<evidence type="ECO:0000313" key="1">
    <source>
        <dbReference type="EMBL" id="NIJ44537.1"/>
    </source>
</evidence>
<dbReference type="RefSeq" id="WP_167184714.1">
    <property type="nucleotide sequence ID" value="NZ_JAASQL010000001.1"/>
</dbReference>
<evidence type="ECO:0008006" key="3">
    <source>
        <dbReference type="Google" id="ProtNLM"/>
    </source>
</evidence>
<dbReference type="SUPFAM" id="SSF49464">
    <property type="entry name" value="Carboxypeptidase regulatory domain-like"/>
    <property type="match status" value="1"/>
</dbReference>
<accession>A0ABX0UBU4</accession>
<dbReference type="Pfam" id="PF13715">
    <property type="entry name" value="CarbopepD_reg_2"/>
    <property type="match status" value="1"/>
</dbReference>
<sequence length="877" mass="101249">MWSFINYAQEIEIKGTIIDETTKEPIEFATVQIESTKNNRLLGYGFTDENGAFEIEGDLKKETDISLVITYIGYTTYKEKIAASNNISVGQIILQEAAESLNEVVITATPPVLIKQDTIQYNASSFKTREDAVAEDLLKKLPGVSIDNEDGSIQVNGVDVTKILVNGEPFFSDNPQVAMKILSKDVIDKIEITNTRSDEENFTGSINSEETKTINITLKKKDNGNIFGNVTGGYGTDDRYELNGVVNRMYKKSLLTVLAFSNNVNKNNFSYGDDDDASSLDKSKAIKTESNVGSNYSDKFINGDRINVDYMFSDTKYDKGVRTDNTILLPSTLNYSVENSDQTTNQQIHRGNLKLINSIFDNFRLITNARFFSKDREYSRNNDSETKNEANELINNNNSQLHQTQKAKSLNSSISAIYKFEKLNSYATYKIFTTANSYQNNNVNQSETNFFKNNPRTVLRNQLTDYDRQDTRIGNSFKYGQRLGGNHVIEYEIENRNEKQETLQDVLDVDQTNNNSTNFNSSLSYDQEINVKKLQHELSYIYKKNNFYYNFRVSHLNTELDNQEFNRGIGLVRDFKDFLYSSKARYKTKNGLIFNANYRTKSIVPRYSELLTITDNTNPTKITIGNPDLDRELEHLLSLNIRFYNRKNKIYFFNRFSYTTVQDKIINKSIIDEDLITTKTFVNNSENNMFTINGSISKDFKKTPLFYNLKLKWYSSIGKNAHFVNNVAFQSSYYRFSPSLYTEFNYNDLFEVSPYYRLFLDNTDYNNDAIKDQSNTQHTFGLNVTTFAPKRFTIFNQLQYNLNPKFEKSYGRESLVWNITANYSIVPNKAKIKLTVFNILNQYNNTNRNLSESRNSTYTYDALQQYAMLSFKYIFKN</sequence>
<name>A0ABX0UBU4_9FLAO</name>
<dbReference type="EMBL" id="JAASQL010000001">
    <property type="protein sequence ID" value="NIJ44537.1"/>
    <property type="molecule type" value="Genomic_DNA"/>
</dbReference>